<accession>A0A814JFG9</accession>
<sequence length="624" mass="75116">MINTFENLSNEIILLIFSEIKWFEMIESFWSLNKRFNSLIYFKFSINRNEIIINKRCLSFNYKKILRFVNLKKLILNECYLTLRLIENLSLLIEYQLDELILTFDDDIFKSCLLEKTPRMFRYDQESKLTLMFREFVHKLLSDKCKLISLDLDMSNDNTTVNIHQCFSLYSDIYLKKITNKFVTSCTSLRYLSIHLIYGYFLENIIEHIPSLEILSVIFKNTLMNEWYSYEPSIKRCSSNIFNWYEKIPKLKYFSLKSRIIGDDELIYLKLIINKVNYIEKLKIRLNIKESMNDNCIIDGNFLDKYLMINILNNLIDFDFYIVSKCKMLFSNDIQKIINSFKIHRFFNDYHWKNIQCFFDKNMSYQHISSNEIIFKPKYFCGIIDYPTIFDWQFVKYISVGLCSSIYLFLKQFDDIFPHINSIQFNMAYHDKSINRNKLRAQVLAYLISMPVRLVYLRIEQFEWFLHLIQYASDKLKKNALSTIRHAEFCLNSCHAGSNESIDIGQNLVPLLGTHMPYLQTLRLWRADDFPWTSIRPKYREGYRCQVMSRKWIESLRTSESIVKHVTVFEENLCQLVEQLKQFVYLDIYGQTDQEKIEPYRSMVHKSFPNSRLIIDISRFRLWF</sequence>
<evidence type="ECO:0000313" key="2">
    <source>
        <dbReference type="EMBL" id="CAF1036884.1"/>
    </source>
</evidence>
<gene>
    <name evidence="2" type="ORF">JXQ802_LOCUS15942</name>
    <name evidence="3" type="ORF">JXQ802_LOCUS16176</name>
    <name evidence="1" type="ORF">PYM288_LOCUS12473</name>
</gene>
<reference evidence="2" key="1">
    <citation type="submission" date="2021-02" db="EMBL/GenBank/DDBJ databases">
        <authorList>
            <person name="Nowell W R."/>
        </authorList>
    </citation>
    <scope>NUCLEOTIDE SEQUENCE</scope>
</reference>
<evidence type="ECO:0000313" key="1">
    <source>
        <dbReference type="EMBL" id="CAF0957933.1"/>
    </source>
</evidence>
<dbReference type="EMBL" id="CAJNOL010000387">
    <property type="protein sequence ID" value="CAF1041425.1"/>
    <property type="molecule type" value="Genomic_DNA"/>
</dbReference>
<dbReference type="Proteomes" id="UP000663854">
    <property type="component" value="Unassembled WGS sequence"/>
</dbReference>
<name>A0A814JFG9_9BILA</name>
<evidence type="ECO:0000313" key="4">
    <source>
        <dbReference type="Proteomes" id="UP000663870"/>
    </source>
</evidence>
<dbReference type="EMBL" id="CAJNOH010000231">
    <property type="protein sequence ID" value="CAF0957933.1"/>
    <property type="molecule type" value="Genomic_DNA"/>
</dbReference>
<evidence type="ECO:0000313" key="3">
    <source>
        <dbReference type="EMBL" id="CAF1041425.1"/>
    </source>
</evidence>
<dbReference type="AlphaFoldDB" id="A0A814JFG9"/>
<dbReference type="Proteomes" id="UP000663870">
    <property type="component" value="Unassembled WGS sequence"/>
</dbReference>
<protein>
    <recommendedName>
        <fullName evidence="5">F-box domain-containing protein</fullName>
    </recommendedName>
</protein>
<comment type="caution">
    <text evidence="2">The sequence shown here is derived from an EMBL/GenBank/DDBJ whole genome shotgun (WGS) entry which is preliminary data.</text>
</comment>
<organism evidence="2 4">
    <name type="scientific">Rotaria sordida</name>
    <dbReference type="NCBI Taxonomy" id="392033"/>
    <lineage>
        <taxon>Eukaryota</taxon>
        <taxon>Metazoa</taxon>
        <taxon>Spiralia</taxon>
        <taxon>Gnathifera</taxon>
        <taxon>Rotifera</taxon>
        <taxon>Eurotatoria</taxon>
        <taxon>Bdelloidea</taxon>
        <taxon>Philodinida</taxon>
        <taxon>Philodinidae</taxon>
        <taxon>Rotaria</taxon>
    </lineage>
</organism>
<dbReference type="EMBL" id="CAJNOL010000377">
    <property type="protein sequence ID" value="CAF1036884.1"/>
    <property type="molecule type" value="Genomic_DNA"/>
</dbReference>
<proteinExistence type="predicted"/>
<keyword evidence="4" id="KW-1185">Reference proteome</keyword>
<evidence type="ECO:0008006" key="5">
    <source>
        <dbReference type="Google" id="ProtNLM"/>
    </source>
</evidence>